<reference evidence="3 4" key="1">
    <citation type="submission" date="2019-10" db="EMBL/GenBank/DDBJ databases">
        <title>Bifidobacterium from non-human primates.</title>
        <authorList>
            <person name="Modesto M."/>
        </authorList>
    </citation>
    <scope>NUCLEOTIDE SEQUENCE [LARGE SCALE GENOMIC DNA]</scope>
    <source>
        <strain evidence="3 4">TREC</strain>
    </source>
</reference>
<dbReference type="EMBL" id="WHZY01000004">
    <property type="protein sequence ID" value="NEG78084.1"/>
    <property type="molecule type" value="Genomic_DNA"/>
</dbReference>
<dbReference type="Proteomes" id="UP000469763">
    <property type="component" value="Unassembled WGS sequence"/>
</dbReference>
<dbReference type="OrthoDB" id="3239836at2"/>
<sequence length="312" mass="31239">MTAVIAAVGMVAAASACSAVPRVSGGLEAAMTPSPCEQSLADAEDARAGAFAGANPSYVRYREAARAAVLWRDAAVACPGRFAEGVLESGRMSHRAAQLAGRLRVEYSSPADRTTIDEHTEVKLSAAQAAGLALAQDRAGFAMEILSAKLKSDPTLLTLSDRHKALGSGFAAHASSGDAGSDGSGNGNGNGSSDTRQKVYSVQRLLTDPSTTVDDANGLRASTSAVVEMDAVREQLQALAGDGENGSGSDGDIVISDASTATTLAALLSEEAAQAFALGYPTYDAALFTGAAGVVGSVDAAGAAGASGVQAR</sequence>
<evidence type="ECO:0008006" key="5">
    <source>
        <dbReference type="Google" id="ProtNLM"/>
    </source>
</evidence>
<dbReference type="RefSeq" id="WP_152349682.1">
    <property type="nucleotide sequence ID" value="NZ_WBSN01000002.1"/>
</dbReference>
<protein>
    <recommendedName>
        <fullName evidence="5">Lipoprotein</fullName>
    </recommendedName>
</protein>
<feature type="compositionally biased region" description="Gly residues" evidence="1">
    <location>
        <begin position="180"/>
        <end position="190"/>
    </location>
</feature>
<evidence type="ECO:0000313" key="4">
    <source>
        <dbReference type="Proteomes" id="UP000469763"/>
    </source>
</evidence>
<gene>
    <name evidence="3" type="ORF">GFD22_03680</name>
</gene>
<feature type="signal peptide" evidence="2">
    <location>
        <begin position="1"/>
        <end position="18"/>
    </location>
</feature>
<keyword evidence="4" id="KW-1185">Reference proteome</keyword>
<feature type="region of interest" description="Disordered" evidence="1">
    <location>
        <begin position="172"/>
        <end position="195"/>
    </location>
</feature>
<name>A0A7K3THB9_9BIFI</name>
<dbReference type="AlphaFoldDB" id="A0A7K3THB9"/>
<evidence type="ECO:0000313" key="3">
    <source>
        <dbReference type="EMBL" id="NEG78084.1"/>
    </source>
</evidence>
<keyword evidence="2" id="KW-0732">Signal</keyword>
<evidence type="ECO:0000256" key="2">
    <source>
        <dbReference type="SAM" id="SignalP"/>
    </source>
</evidence>
<evidence type="ECO:0000256" key="1">
    <source>
        <dbReference type="SAM" id="MobiDB-lite"/>
    </source>
</evidence>
<comment type="caution">
    <text evidence="3">The sequence shown here is derived from an EMBL/GenBank/DDBJ whole genome shotgun (WGS) entry which is preliminary data.</text>
</comment>
<organism evidence="3 4">
    <name type="scientific">Bifidobacterium avesanii</name>
    <dbReference type="NCBI Taxonomy" id="1798157"/>
    <lineage>
        <taxon>Bacteria</taxon>
        <taxon>Bacillati</taxon>
        <taxon>Actinomycetota</taxon>
        <taxon>Actinomycetes</taxon>
        <taxon>Bifidobacteriales</taxon>
        <taxon>Bifidobacteriaceae</taxon>
        <taxon>Bifidobacterium</taxon>
    </lineage>
</organism>
<accession>A0A7K3THB9</accession>
<proteinExistence type="predicted"/>
<feature type="chain" id="PRO_5038734888" description="Lipoprotein" evidence="2">
    <location>
        <begin position="19"/>
        <end position="312"/>
    </location>
</feature>